<accession>A0ABU7TGL4</accession>
<feature type="transmembrane region" description="Helical" evidence="9">
    <location>
        <begin position="861"/>
        <end position="880"/>
    </location>
</feature>
<keyword evidence="7 9" id="KW-0472">Membrane</keyword>
<dbReference type="InterPro" id="IPR059000">
    <property type="entry name" value="ATPase_P-type_domA"/>
</dbReference>
<dbReference type="Pfam" id="PF13246">
    <property type="entry name" value="Cation_ATPase"/>
    <property type="match status" value="1"/>
</dbReference>
<evidence type="ECO:0000313" key="12">
    <source>
        <dbReference type="Proteomes" id="UP001349262"/>
    </source>
</evidence>
<name>A0ABU7TGL4_9HYPH</name>
<dbReference type="InterPro" id="IPR023298">
    <property type="entry name" value="ATPase_P-typ_TM_dom_sf"/>
</dbReference>
<evidence type="ECO:0000256" key="1">
    <source>
        <dbReference type="ARBA" id="ARBA00004141"/>
    </source>
</evidence>
<feature type="domain" description="Cation-transporting P-type ATPase N-terminal" evidence="10">
    <location>
        <begin position="27"/>
        <end position="100"/>
    </location>
</feature>
<evidence type="ECO:0000256" key="3">
    <source>
        <dbReference type="ARBA" id="ARBA00022741"/>
    </source>
</evidence>
<feature type="transmembrane region" description="Helical" evidence="9">
    <location>
        <begin position="294"/>
        <end position="320"/>
    </location>
</feature>
<evidence type="ECO:0000256" key="6">
    <source>
        <dbReference type="ARBA" id="ARBA00022989"/>
    </source>
</evidence>
<feature type="transmembrane region" description="Helical" evidence="9">
    <location>
        <begin position="267"/>
        <end position="288"/>
    </location>
</feature>
<keyword evidence="2 9" id="KW-0812">Transmembrane</keyword>
<feature type="transmembrane region" description="Helical" evidence="9">
    <location>
        <begin position="75"/>
        <end position="98"/>
    </location>
</feature>
<dbReference type="EMBL" id="MLBY01000005">
    <property type="protein sequence ID" value="MEE7459618.1"/>
    <property type="molecule type" value="Genomic_DNA"/>
</dbReference>
<keyword evidence="6 9" id="KW-1133">Transmembrane helix</keyword>
<dbReference type="SUPFAM" id="SSF56784">
    <property type="entry name" value="HAD-like"/>
    <property type="match status" value="1"/>
</dbReference>
<dbReference type="InterPro" id="IPR001757">
    <property type="entry name" value="P_typ_ATPase"/>
</dbReference>
<proteinExistence type="predicted"/>
<evidence type="ECO:0000313" key="11">
    <source>
        <dbReference type="EMBL" id="MEE7459618.1"/>
    </source>
</evidence>
<dbReference type="PRINTS" id="PR00120">
    <property type="entry name" value="HATPASE"/>
</dbReference>
<keyword evidence="4" id="KW-0067">ATP-binding</keyword>
<keyword evidence="3" id="KW-0547">Nucleotide-binding</keyword>
<dbReference type="Proteomes" id="UP001349262">
    <property type="component" value="Unassembled WGS sequence"/>
</dbReference>
<evidence type="ECO:0000256" key="2">
    <source>
        <dbReference type="ARBA" id="ARBA00022692"/>
    </source>
</evidence>
<evidence type="ECO:0000259" key="10">
    <source>
        <dbReference type="SMART" id="SM00831"/>
    </source>
</evidence>
<dbReference type="Gene3D" id="2.70.150.10">
    <property type="entry name" value="Calcium-transporting ATPase, cytoplasmic transduction domain A"/>
    <property type="match status" value="1"/>
</dbReference>
<sequence length="903" mass="94201">MSPSSPLPQPQSSPQPLPDADGAPPPGWHALDIEPVRRRLACGAEGLTSAEAARRLRRHGPNRLPEPPRRGLGRIVLAQIASPLILLLLAAAVVATALGDLKDAAFIALVLVINSAIGTAQEARAEASAAALKRAIQASVRARRDGAVRRIDSAELVPGDTVLVEAGERVPADLRLVSGVEVQADEASLTGESLPVDKRAGAVTPEGTALGDRLGMLHAGTTLRRGHGEGLVVATGRDTEIGRIAEALAEPATQPPLMRRLDRFSRVLGLITLGLVGLMMAIQVAAGTPLRETFFVAVALAVSVIPEGLPVAVTVALSIASRRMARRHVIVRQLPAVEGLGACTVVATDKTGTLTLNRLTAQRVWLPGLGEVARDGAASPGEGLAALERSAVLCNDATFDPALGAAGMSGDSVDVALLERARADGLDPAALRSACPRLAEIPFAAERRYAASLNRDGDGLRLHVKGAAEALAPLCRGCAAADTLAAAERMAAQGYKVLAIATRPVSGQAHAHAADLESELSDLTLLGLVGFIDPLRPEAKEAVAACRRAGVAVKMVTGDHAATALAIAWDLGIAGAEGRAVTGGDLRAAAGDPAAQARLAEAAVFARVEPAQKVEIVELLQAAGHIVAMTGDGVNDAPALKRADLGVAMGRGGTDVARDAADLVLTDDNFASVVAGIEEGRAAYANIRKVIYLLISTGAAEVMLFLLAVATGLPVPLTAVQLLWLNLVTNGGQDVALAFERREAGMLERPPRRPDEPIFDRLMLRETAVSGLYTGAVAYAVFALALARGWSEEAARTGLLFLMVLFENVHVFNCRSETLSAFRVPLRHNRWLIVAVAAAQALHIAAAYIPGLREVLQIEPISPGLWLLLAALALSILPVMELDKALRARAERRGRPAAGPEPR</sequence>
<dbReference type="InterPro" id="IPR023214">
    <property type="entry name" value="HAD_sf"/>
</dbReference>
<dbReference type="InterPro" id="IPR008250">
    <property type="entry name" value="ATPase_P-typ_transduc_dom_A_sf"/>
</dbReference>
<dbReference type="Pfam" id="PF00689">
    <property type="entry name" value="Cation_ATPase_C"/>
    <property type="match status" value="1"/>
</dbReference>
<feature type="transmembrane region" description="Helical" evidence="9">
    <location>
        <begin position="768"/>
        <end position="788"/>
    </location>
</feature>
<keyword evidence="5" id="KW-1278">Translocase</keyword>
<feature type="transmembrane region" description="Helical" evidence="9">
    <location>
        <begin position="690"/>
        <end position="713"/>
    </location>
</feature>
<evidence type="ECO:0000256" key="4">
    <source>
        <dbReference type="ARBA" id="ARBA00022840"/>
    </source>
</evidence>
<dbReference type="InterPro" id="IPR004014">
    <property type="entry name" value="ATPase_P-typ_cation-transptr_N"/>
</dbReference>
<dbReference type="SUPFAM" id="SSF81653">
    <property type="entry name" value="Calcium ATPase, transduction domain A"/>
    <property type="match status" value="1"/>
</dbReference>
<comment type="subcellular location">
    <subcellularLocation>
        <location evidence="1">Membrane</location>
        <topology evidence="1">Multi-pass membrane protein</topology>
    </subcellularLocation>
</comment>
<evidence type="ECO:0000256" key="9">
    <source>
        <dbReference type="SAM" id="Phobius"/>
    </source>
</evidence>
<dbReference type="PROSITE" id="PS00154">
    <property type="entry name" value="ATPASE_E1_E2"/>
    <property type="match status" value="1"/>
</dbReference>
<feature type="transmembrane region" description="Helical" evidence="9">
    <location>
        <begin position="831"/>
        <end position="849"/>
    </location>
</feature>
<organism evidence="11 12">
    <name type="scientific">Methylobacterium radiotolerans</name>
    <dbReference type="NCBI Taxonomy" id="31998"/>
    <lineage>
        <taxon>Bacteria</taxon>
        <taxon>Pseudomonadati</taxon>
        <taxon>Pseudomonadota</taxon>
        <taxon>Alphaproteobacteria</taxon>
        <taxon>Hyphomicrobiales</taxon>
        <taxon>Methylobacteriaceae</taxon>
        <taxon>Methylobacterium</taxon>
    </lineage>
</organism>
<dbReference type="PANTHER" id="PTHR42861">
    <property type="entry name" value="CALCIUM-TRANSPORTING ATPASE"/>
    <property type="match status" value="1"/>
</dbReference>
<dbReference type="Gene3D" id="3.40.1110.10">
    <property type="entry name" value="Calcium-transporting ATPase, cytoplasmic domain N"/>
    <property type="match status" value="1"/>
</dbReference>
<dbReference type="Gene3D" id="3.40.50.1000">
    <property type="entry name" value="HAD superfamily/HAD-like"/>
    <property type="match status" value="1"/>
</dbReference>
<dbReference type="InterPro" id="IPR006068">
    <property type="entry name" value="ATPase_P-typ_cation-transptr_C"/>
</dbReference>
<dbReference type="Pfam" id="PF00690">
    <property type="entry name" value="Cation_ATPase_N"/>
    <property type="match status" value="1"/>
</dbReference>
<dbReference type="InterPro" id="IPR036412">
    <property type="entry name" value="HAD-like_sf"/>
</dbReference>
<evidence type="ECO:0000256" key="8">
    <source>
        <dbReference type="SAM" id="MobiDB-lite"/>
    </source>
</evidence>
<dbReference type="SFLD" id="SFLDG00002">
    <property type="entry name" value="C1.7:_P-type_atpase_like"/>
    <property type="match status" value="1"/>
</dbReference>
<comment type="caution">
    <text evidence="11">The sequence shown here is derived from an EMBL/GenBank/DDBJ whole genome shotgun (WGS) entry which is preliminary data.</text>
</comment>
<feature type="region of interest" description="Disordered" evidence="8">
    <location>
        <begin position="1"/>
        <end position="29"/>
    </location>
</feature>
<dbReference type="InterPro" id="IPR044492">
    <property type="entry name" value="P_typ_ATPase_HD_dom"/>
</dbReference>
<dbReference type="NCBIfam" id="TIGR01494">
    <property type="entry name" value="ATPase_P-type"/>
    <property type="match status" value="2"/>
</dbReference>
<feature type="compositionally biased region" description="Pro residues" evidence="8">
    <location>
        <begin position="1"/>
        <end position="27"/>
    </location>
</feature>
<dbReference type="PRINTS" id="PR00119">
    <property type="entry name" value="CATATPASE"/>
</dbReference>
<evidence type="ECO:0000256" key="7">
    <source>
        <dbReference type="ARBA" id="ARBA00023136"/>
    </source>
</evidence>
<evidence type="ECO:0000256" key="5">
    <source>
        <dbReference type="ARBA" id="ARBA00022967"/>
    </source>
</evidence>
<dbReference type="InterPro" id="IPR023299">
    <property type="entry name" value="ATPase_P-typ_cyto_dom_N"/>
</dbReference>
<dbReference type="Pfam" id="PF00122">
    <property type="entry name" value="E1-E2_ATPase"/>
    <property type="match status" value="1"/>
</dbReference>
<dbReference type="SMART" id="SM00831">
    <property type="entry name" value="Cation_ATPase_N"/>
    <property type="match status" value="1"/>
</dbReference>
<gene>
    <name evidence="11" type="ORF">MRSR164_23360</name>
</gene>
<dbReference type="SFLD" id="SFLDF00027">
    <property type="entry name" value="p-type_atpase"/>
    <property type="match status" value="1"/>
</dbReference>
<dbReference type="SFLD" id="SFLDS00003">
    <property type="entry name" value="Haloacid_Dehalogenase"/>
    <property type="match status" value="1"/>
</dbReference>
<dbReference type="InterPro" id="IPR018303">
    <property type="entry name" value="ATPase_P-typ_P_site"/>
</dbReference>
<dbReference type="SUPFAM" id="SSF81665">
    <property type="entry name" value="Calcium ATPase, transmembrane domain M"/>
    <property type="match status" value="1"/>
</dbReference>
<protein>
    <submittedName>
        <fullName evidence="11">ATPase</fullName>
    </submittedName>
</protein>
<keyword evidence="12" id="KW-1185">Reference proteome</keyword>
<reference evidence="11 12" key="1">
    <citation type="journal article" date="2012" name="Genet. Mol. Biol.">
        <title>Analysis of 16S rRNA and mxaF genes revealing insights into Methylobacterium niche-specific plant association.</title>
        <authorList>
            <person name="Dourado M.N."/>
            <person name="Andreote F.D."/>
            <person name="Dini-Andreote F."/>
            <person name="Conti R."/>
            <person name="Araujo J.M."/>
            <person name="Araujo W.L."/>
        </authorList>
    </citation>
    <scope>NUCLEOTIDE SEQUENCE [LARGE SCALE GENOMIC DNA]</scope>
    <source>
        <strain evidence="11 12">SR1.6/4</strain>
    </source>
</reference>
<dbReference type="Gene3D" id="1.20.1110.10">
    <property type="entry name" value="Calcium-transporting ATPase, transmembrane domain"/>
    <property type="match status" value="1"/>
</dbReference>